<organism evidence="1 2">
    <name type="scientific">Riemerella columbipharyngis</name>
    <dbReference type="NCBI Taxonomy" id="1071918"/>
    <lineage>
        <taxon>Bacteria</taxon>
        <taxon>Pseudomonadati</taxon>
        <taxon>Bacteroidota</taxon>
        <taxon>Flavobacteriia</taxon>
        <taxon>Flavobacteriales</taxon>
        <taxon>Weeksellaceae</taxon>
        <taxon>Riemerella</taxon>
    </lineage>
</organism>
<dbReference type="Pfam" id="PF25209">
    <property type="entry name" value="Phage_capsid_4"/>
    <property type="match status" value="1"/>
</dbReference>
<name>A0A1G7FIS0_9FLAO</name>
<dbReference type="STRING" id="1071918.SAMN05421544_12319"/>
<protein>
    <submittedName>
        <fullName evidence="1">Uncharacterized protein</fullName>
    </submittedName>
</protein>
<dbReference type="OrthoDB" id="1228719at2"/>
<dbReference type="AlphaFoldDB" id="A0A1G7FIS0"/>
<dbReference type="EMBL" id="FNAS01000023">
    <property type="protein sequence ID" value="SDE75806.1"/>
    <property type="molecule type" value="Genomic_DNA"/>
</dbReference>
<accession>A0A1G7FIS0</accession>
<keyword evidence="2" id="KW-1185">Reference proteome</keyword>
<dbReference type="RefSeq" id="WP_092737917.1">
    <property type="nucleotide sequence ID" value="NZ_FNAS01000023.1"/>
</dbReference>
<gene>
    <name evidence="1" type="ORF">SAMN05421544_12319</name>
</gene>
<reference evidence="1 2" key="1">
    <citation type="submission" date="2016-10" db="EMBL/GenBank/DDBJ databases">
        <authorList>
            <person name="de Groot N.N."/>
        </authorList>
    </citation>
    <scope>NUCLEOTIDE SEQUENCE [LARGE SCALE GENOMIC DNA]</scope>
    <source>
        <strain evidence="1 2">DSM 24015</strain>
    </source>
</reference>
<sequence length="303" mass="33703">MAGLNQQIWTDVLVQAFRATEEASFLAEIPDESRFVSATRGDNEIIHLVDVGADPEVLINNSTYPIGFSQQTDTDIPIQLDSYKTKATKVTDDEIQYIAYDKIKLVQEKHKNAIMRVKHNKALHALTPQSNKAKTPILTTTGEDDGAGRKKLTLKDILKLKRAFDNQKIPADNRVLVLCSDHYNDLLDDAIGKTAFNGQFSDEVGGLLNARLYGFKVYWYVDAPYITVSSLTKKSFGAVPAAGDFQASVAFYAPDMFRASGMTKNYADEPGTQQQAWFYNVRHNYIVLPRKERAIAAIVSASA</sequence>
<evidence type="ECO:0000313" key="2">
    <source>
        <dbReference type="Proteomes" id="UP000198517"/>
    </source>
</evidence>
<evidence type="ECO:0000313" key="1">
    <source>
        <dbReference type="EMBL" id="SDE75806.1"/>
    </source>
</evidence>
<proteinExistence type="predicted"/>
<dbReference type="Proteomes" id="UP000198517">
    <property type="component" value="Unassembled WGS sequence"/>
</dbReference>